<sequence length="106" mass="11613">MSYPTQQTQYPEGSAPPPIGFSAQPPPYTTQPMGAYPPPQGPPLHAGGKVAPMMPPQQFSQTPVMYPQQVQYVQPTVVHVTQPPQQRSTDDDDLCCLACCVALWCW</sequence>
<feature type="compositionally biased region" description="Polar residues" evidence="1">
    <location>
        <begin position="1"/>
        <end position="11"/>
    </location>
</feature>
<feature type="compositionally biased region" description="Pro residues" evidence="1">
    <location>
        <begin position="14"/>
        <end position="42"/>
    </location>
</feature>
<evidence type="ECO:0000256" key="1">
    <source>
        <dbReference type="SAM" id="MobiDB-lite"/>
    </source>
</evidence>
<feature type="region of interest" description="Disordered" evidence="1">
    <location>
        <begin position="1"/>
        <end position="60"/>
    </location>
</feature>
<gene>
    <name evidence="3" type="primary">LOC109485389</name>
</gene>
<dbReference type="GeneID" id="109485389"/>
<dbReference type="Proteomes" id="UP000515135">
    <property type="component" value="Unplaced"/>
</dbReference>
<evidence type="ECO:0000313" key="3">
    <source>
        <dbReference type="RefSeq" id="XP_019644510.1"/>
    </source>
</evidence>
<dbReference type="RefSeq" id="XP_019644510.1">
    <property type="nucleotide sequence ID" value="XM_019788951.1"/>
</dbReference>
<evidence type="ECO:0000313" key="2">
    <source>
        <dbReference type="Proteomes" id="UP000515135"/>
    </source>
</evidence>
<protein>
    <submittedName>
        <fullName evidence="3">Extensin-1-like</fullName>
    </submittedName>
</protein>
<accession>A0A6P4ZTL2</accession>
<dbReference type="KEGG" id="bbel:109485389"/>
<dbReference type="OrthoDB" id="10559199at2759"/>
<reference evidence="3" key="1">
    <citation type="submission" date="2025-08" db="UniProtKB">
        <authorList>
            <consortium name="RefSeq"/>
        </authorList>
    </citation>
    <scope>IDENTIFICATION</scope>
    <source>
        <tissue evidence="3">Gonad</tissue>
    </source>
</reference>
<proteinExistence type="predicted"/>
<organism evidence="2 3">
    <name type="scientific">Branchiostoma belcheri</name>
    <name type="common">Amphioxus</name>
    <dbReference type="NCBI Taxonomy" id="7741"/>
    <lineage>
        <taxon>Eukaryota</taxon>
        <taxon>Metazoa</taxon>
        <taxon>Chordata</taxon>
        <taxon>Cephalochordata</taxon>
        <taxon>Leptocardii</taxon>
        <taxon>Amphioxiformes</taxon>
        <taxon>Branchiostomatidae</taxon>
        <taxon>Branchiostoma</taxon>
    </lineage>
</organism>
<keyword evidence="2" id="KW-1185">Reference proteome</keyword>
<name>A0A6P4ZTL2_BRABE</name>
<dbReference type="AlphaFoldDB" id="A0A6P4ZTL2"/>